<reference evidence="3" key="1">
    <citation type="journal article" date="2013" name="Genome Announc.">
        <title>Draft genome sequence of the basidiomycetous yeast-like fungus Pseudozyma hubeiensis SY62, which produces an abundant amount of the biosurfactant mannosylerythritol lipids.</title>
        <authorList>
            <person name="Konishi M."/>
            <person name="Hatada Y."/>
            <person name="Horiuchi J."/>
        </authorList>
    </citation>
    <scope>NUCLEOTIDE SEQUENCE [LARGE SCALE GENOMIC DNA]</scope>
    <source>
        <strain evidence="3">SY62</strain>
    </source>
</reference>
<keyword evidence="1" id="KW-0732">Signal</keyword>
<dbReference type="OrthoDB" id="2551482at2759"/>
<feature type="chain" id="PRO_5004487692" evidence="1">
    <location>
        <begin position="25"/>
        <end position="189"/>
    </location>
</feature>
<gene>
    <name evidence="2" type="ORF">PHSY_002735</name>
</gene>
<protein>
    <submittedName>
        <fullName evidence="2">Alpha-1,3 glucan synthase</fullName>
    </submittedName>
</protein>
<evidence type="ECO:0000313" key="3">
    <source>
        <dbReference type="Proteomes" id="UP000014071"/>
    </source>
</evidence>
<dbReference type="Proteomes" id="UP000014071">
    <property type="component" value="Unassembled WGS sequence"/>
</dbReference>
<sequence length="189" mass="21577">MKLSIGTIIATALTILSQTEVVQAWGAPSMAHVQGCQSYTKLLPRYDLYSKHCESVSGPSGSDPKWPCFTMWYSDMSIVNATLDGNSKVQPDDHFLIKNGDKLDFTTRDPTQPFTLTWNFGDVSMTYSDFDRAKGCFKISLQHKYDNDWRIWVSDEDGKGRDIDTEHHRQTDKVLCTKWLHIHVKEDVP</sequence>
<organism evidence="2 3">
    <name type="scientific">Pseudozyma hubeiensis (strain SY62)</name>
    <name type="common">Yeast</name>
    <dbReference type="NCBI Taxonomy" id="1305764"/>
    <lineage>
        <taxon>Eukaryota</taxon>
        <taxon>Fungi</taxon>
        <taxon>Dikarya</taxon>
        <taxon>Basidiomycota</taxon>
        <taxon>Ustilaginomycotina</taxon>
        <taxon>Ustilaginomycetes</taxon>
        <taxon>Ustilaginales</taxon>
        <taxon>Ustilaginaceae</taxon>
        <taxon>Pseudozyma</taxon>
    </lineage>
</organism>
<proteinExistence type="predicted"/>
<evidence type="ECO:0000313" key="2">
    <source>
        <dbReference type="EMBL" id="GAC95160.1"/>
    </source>
</evidence>
<dbReference type="HOGENOM" id="CLU_111242_1_0_1"/>
<dbReference type="GeneID" id="24108026"/>
<accession>R9PAN9</accession>
<dbReference type="AlphaFoldDB" id="R9PAN9"/>
<keyword evidence="3" id="KW-1185">Reference proteome</keyword>
<evidence type="ECO:0000256" key="1">
    <source>
        <dbReference type="SAM" id="SignalP"/>
    </source>
</evidence>
<dbReference type="eggNOG" id="ENOG502RCGU">
    <property type="taxonomic scope" value="Eukaryota"/>
</dbReference>
<dbReference type="EMBL" id="DF238791">
    <property type="protein sequence ID" value="GAC95160.1"/>
    <property type="molecule type" value="Genomic_DNA"/>
</dbReference>
<feature type="signal peptide" evidence="1">
    <location>
        <begin position="1"/>
        <end position="24"/>
    </location>
</feature>
<dbReference type="RefSeq" id="XP_012188747.1">
    <property type="nucleotide sequence ID" value="XM_012333357.1"/>
</dbReference>
<name>R9PAN9_PSEHS</name>